<evidence type="ECO:0000259" key="6">
    <source>
        <dbReference type="Pfam" id="PF04542"/>
    </source>
</evidence>
<keyword evidence="2" id="KW-0805">Transcription regulation</keyword>
<feature type="domain" description="RNA polymerase sigma factor 70 region 4 type 2" evidence="7">
    <location>
        <begin position="105"/>
        <end position="156"/>
    </location>
</feature>
<evidence type="ECO:0000313" key="9">
    <source>
        <dbReference type="Proteomes" id="UP001597120"/>
    </source>
</evidence>
<dbReference type="InterPro" id="IPR013324">
    <property type="entry name" value="RNA_pol_sigma_r3/r4-like"/>
</dbReference>
<keyword evidence="3" id="KW-0731">Sigma factor</keyword>
<dbReference type="InterPro" id="IPR039425">
    <property type="entry name" value="RNA_pol_sigma-70-like"/>
</dbReference>
<dbReference type="NCBIfam" id="TIGR02937">
    <property type="entry name" value="sigma70-ECF"/>
    <property type="match status" value="1"/>
</dbReference>
<dbReference type="SUPFAM" id="SSF88946">
    <property type="entry name" value="Sigma2 domain of RNA polymerase sigma factors"/>
    <property type="match status" value="1"/>
</dbReference>
<dbReference type="RefSeq" id="WP_379286682.1">
    <property type="nucleotide sequence ID" value="NZ_JBHTIU010000019.1"/>
</dbReference>
<dbReference type="InterPro" id="IPR036388">
    <property type="entry name" value="WH-like_DNA-bd_sf"/>
</dbReference>
<evidence type="ECO:0000259" key="7">
    <source>
        <dbReference type="Pfam" id="PF08281"/>
    </source>
</evidence>
<dbReference type="Proteomes" id="UP001597120">
    <property type="component" value="Unassembled WGS sequence"/>
</dbReference>
<dbReference type="PANTHER" id="PTHR43133:SF52">
    <property type="entry name" value="ECF RNA POLYMERASE SIGMA FACTOR SIGL"/>
    <property type="match status" value="1"/>
</dbReference>
<dbReference type="Gene3D" id="1.10.10.10">
    <property type="entry name" value="Winged helix-like DNA-binding domain superfamily/Winged helix DNA-binding domain"/>
    <property type="match status" value="1"/>
</dbReference>
<feature type="domain" description="RNA polymerase sigma-70 region 2" evidence="6">
    <location>
        <begin position="9"/>
        <end position="75"/>
    </location>
</feature>
<dbReference type="NCBIfam" id="TIGR02950">
    <property type="entry name" value="SigM_subfam"/>
    <property type="match status" value="1"/>
</dbReference>
<dbReference type="InterPro" id="IPR007627">
    <property type="entry name" value="RNA_pol_sigma70_r2"/>
</dbReference>
<dbReference type="InterPro" id="IPR014284">
    <property type="entry name" value="RNA_pol_sigma-70_dom"/>
</dbReference>
<protein>
    <submittedName>
        <fullName evidence="8">Sigma-70 family RNA polymerase sigma factor</fullName>
    </submittedName>
</protein>
<dbReference type="Pfam" id="PF08281">
    <property type="entry name" value="Sigma70_r4_2"/>
    <property type="match status" value="1"/>
</dbReference>
<evidence type="ECO:0000256" key="3">
    <source>
        <dbReference type="ARBA" id="ARBA00023082"/>
    </source>
</evidence>
<accession>A0ABW3D7E9</accession>
<dbReference type="InterPro" id="IPR013249">
    <property type="entry name" value="RNA_pol_sigma70_r4_t2"/>
</dbReference>
<comment type="similarity">
    <text evidence="1">Belongs to the sigma-70 factor family. ECF subfamily.</text>
</comment>
<name>A0ABW3D7E9_9BACL</name>
<evidence type="ECO:0000313" key="8">
    <source>
        <dbReference type="EMBL" id="MFD0868629.1"/>
    </source>
</evidence>
<dbReference type="InterPro" id="IPR014296">
    <property type="entry name" value="RNA_pol_sigma-M_bacilli"/>
</dbReference>
<keyword evidence="9" id="KW-1185">Reference proteome</keyword>
<dbReference type="EMBL" id="JBHTIU010000019">
    <property type="protein sequence ID" value="MFD0868629.1"/>
    <property type="molecule type" value="Genomic_DNA"/>
</dbReference>
<dbReference type="SUPFAM" id="SSF88659">
    <property type="entry name" value="Sigma3 and sigma4 domains of RNA polymerase sigma factors"/>
    <property type="match status" value="1"/>
</dbReference>
<dbReference type="Gene3D" id="1.10.1740.10">
    <property type="match status" value="1"/>
</dbReference>
<dbReference type="InterPro" id="IPR013325">
    <property type="entry name" value="RNA_pol_sigma_r2"/>
</dbReference>
<dbReference type="Pfam" id="PF04542">
    <property type="entry name" value="Sigma70_r2"/>
    <property type="match status" value="1"/>
</dbReference>
<evidence type="ECO:0000256" key="4">
    <source>
        <dbReference type="ARBA" id="ARBA00023125"/>
    </source>
</evidence>
<comment type="caution">
    <text evidence="8">The sequence shown here is derived from an EMBL/GenBank/DDBJ whole genome shotgun (WGS) entry which is preliminary data.</text>
</comment>
<evidence type="ECO:0000256" key="2">
    <source>
        <dbReference type="ARBA" id="ARBA00023015"/>
    </source>
</evidence>
<dbReference type="PANTHER" id="PTHR43133">
    <property type="entry name" value="RNA POLYMERASE ECF-TYPE SIGMA FACTO"/>
    <property type="match status" value="1"/>
</dbReference>
<reference evidence="9" key="1">
    <citation type="journal article" date="2019" name="Int. J. Syst. Evol. Microbiol.">
        <title>The Global Catalogue of Microorganisms (GCM) 10K type strain sequencing project: providing services to taxonomists for standard genome sequencing and annotation.</title>
        <authorList>
            <consortium name="The Broad Institute Genomics Platform"/>
            <consortium name="The Broad Institute Genome Sequencing Center for Infectious Disease"/>
            <person name="Wu L."/>
            <person name="Ma J."/>
        </authorList>
    </citation>
    <scope>NUCLEOTIDE SEQUENCE [LARGE SCALE GENOMIC DNA]</scope>
    <source>
        <strain evidence="9">CCUG 57263</strain>
    </source>
</reference>
<keyword evidence="5" id="KW-0804">Transcription</keyword>
<evidence type="ECO:0000256" key="5">
    <source>
        <dbReference type="ARBA" id="ARBA00023163"/>
    </source>
</evidence>
<gene>
    <name evidence="8" type="ORF">ACFQ03_05670</name>
</gene>
<sequence>MKRKSLDEIYQLYMKDVYRYLLSLSCDHHTAEDLVQETFYRAYLFLEQCREDKIKPWLFKVAYNAFVDFKRKEKRSDAKEAGYFEQLSDAGTPETEIMRREYWGDIERTIAGLPDHQKQAILLYDFHQLSYKEAAGIMGVSLSHFKILLFRARQKLRLNRERNDVD</sequence>
<dbReference type="CDD" id="cd06171">
    <property type="entry name" value="Sigma70_r4"/>
    <property type="match status" value="1"/>
</dbReference>
<proteinExistence type="inferred from homology"/>
<organism evidence="8 9">
    <name type="scientific">Paenibacillus residui</name>
    <dbReference type="NCBI Taxonomy" id="629724"/>
    <lineage>
        <taxon>Bacteria</taxon>
        <taxon>Bacillati</taxon>
        <taxon>Bacillota</taxon>
        <taxon>Bacilli</taxon>
        <taxon>Bacillales</taxon>
        <taxon>Paenibacillaceae</taxon>
        <taxon>Paenibacillus</taxon>
    </lineage>
</organism>
<keyword evidence="4" id="KW-0238">DNA-binding</keyword>
<evidence type="ECO:0000256" key="1">
    <source>
        <dbReference type="ARBA" id="ARBA00010641"/>
    </source>
</evidence>